<dbReference type="OrthoDB" id="7367179at2759"/>
<organism evidence="1 2">
    <name type="scientific">Parnassius apollo</name>
    <name type="common">Apollo butterfly</name>
    <name type="synonym">Papilio apollo</name>
    <dbReference type="NCBI Taxonomy" id="110799"/>
    <lineage>
        <taxon>Eukaryota</taxon>
        <taxon>Metazoa</taxon>
        <taxon>Ecdysozoa</taxon>
        <taxon>Arthropoda</taxon>
        <taxon>Hexapoda</taxon>
        <taxon>Insecta</taxon>
        <taxon>Pterygota</taxon>
        <taxon>Neoptera</taxon>
        <taxon>Endopterygota</taxon>
        <taxon>Lepidoptera</taxon>
        <taxon>Glossata</taxon>
        <taxon>Ditrysia</taxon>
        <taxon>Papilionoidea</taxon>
        <taxon>Papilionidae</taxon>
        <taxon>Parnassiinae</taxon>
        <taxon>Parnassini</taxon>
        <taxon>Parnassius</taxon>
        <taxon>Parnassius</taxon>
    </lineage>
</organism>
<dbReference type="Proteomes" id="UP000691718">
    <property type="component" value="Unassembled WGS sequence"/>
</dbReference>
<protein>
    <submittedName>
        <fullName evidence="1">(apollo) hypothetical protein</fullName>
    </submittedName>
</protein>
<gene>
    <name evidence="1" type="ORF">PAPOLLO_LOCUS13696</name>
</gene>
<evidence type="ECO:0000313" key="1">
    <source>
        <dbReference type="EMBL" id="CAG5000307.1"/>
    </source>
</evidence>
<reference evidence="1" key="1">
    <citation type="submission" date="2021-04" db="EMBL/GenBank/DDBJ databases">
        <authorList>
            <person name="Tunstrom K."/>
        </authorList>
    </citation>
    <scope>NUCLEOTIDE SEQUENCE</scope>
</reference>
<dbReference type="EMBL" id="CAJQZP010000945">
    <property type="protein sequence ID" value="CAG5000307.1"/>
    <property type="molecule type" value="Genomic_DNA"/>
</dbReference>
<dbReference type="AlphaFoldDB" id="A0A8S3X494"/>
<comment type="caution">
    <text evidence="1">The sequence shown here is derived from an EMBL/GenBank/DDBJ whole genome shotgun (WGS) entry which is preliminary data.</text>
</comment>
<keyword evidence="2" id="KW-1185">Reference proteome</keyword>
<accession>A0A8S3X494</accession>
<name>A0A8S3X494_PARAO</name>
<sequence length="154" mass="18307">MEADSMHSTIERALKKKDINVPAEYVGVCRSARKKPKPYDVTYLSHKFFKNFNDVQFFKSIRPGRGIGDAKETDIRALRYIPSGEIYFKLRFPYEWQTIPQRKSSNVVPLPFTQLRNLHATRRKITARKFEDLQYLKRSLPEDYRSYYDNLPHD</sequence>
<evidence type="ECO:0000313" key="2">
    <source>
        <dbReference type="Proteomes" id="UP000691718"/>
    </source>
</evidence>
<proteinExistence type="predicted"/>